<protein>
    <submittedName>
        <fullName evidence="2">Uncharacterized protein</fullName>
    </submittedName>
</protein>
<feature type="transmembrane region" description="Helical" evidence="1">
    <location>
        <begin position="61"/>
        <end position="84"/>
    </location>
</feature>
<dbReference type="Proteomes" id="UP000324832">
    <property type="component" value="Unassembled WGS sequence"/>
</dbReference>
<evidence type="ECO:0000256" key="1">
    <source>
        <dbReference type="SAM" id="Phobius"/>
    </source>
</evidence>
<feature type="transmembrane region" description="Helical" evidence="1">
    <location>
        <begin position="25"/>
        <end position="49"/>
    </location>
</feature>
<organism evidence="2 3">
    <name type="scientific">Leptidea sinapis</name>
    <dbReference type="NCBI Taxonomy" id="189913"/>
    <lineage>
        <taxon>Eukaryota</taxon>
        <taxon>Metazoa</taxon>
        <taxon>Ecdysozoa</taxon>
        <taxon>Arthropoda</taxon>
        <taxon>Hexapoda</taxon>
        <taxon>Insecta</taxon>
        <taxon>Pterygota</taxon>
        <taxon>Neoptera</taxon>
        <taxon>Endopterygota</taxon>
        <taxon>Lepidoptera</taxon>
        <taxon>Glossata</taxon>
        <taxon>Ditrysia</taxon>
        <taxon>Papilionoidea</taxon>
        <taxon>Pieridae</taxon>
        <taxon>Dismorphiinae</taxon>
        <taxon>Leptidea</taxon>
    </lineage>
</organism>
<keyword evidence="3" id="KW-1185">Reference proteome</keyword>
<reference evidence="2 3" key="1">
    <citation type="submission" date="2017-07" db="EMBL/GenBank/DDBJ databases">
        <authorList>
            <person name="Talla V."/>
            <person name="Backstrom N."/>
        </authorList>
    </citation>
    <scope>NUCLEOTIDE SEQUENCE [LARGE SCALE GENOMIC DNA]</scope>
</reference>
<keyword evidence="1" id="KW-0472">Membrane</keyword>
<proteinExistence type="predicted"/>
<evidence type="ECO:0000313" key="3">
    <source>
        <dbReference type="Proteomes" id="UP000324832"/>
    </source>
</evidence>
<feature type="transmembrane region" description="Helical" evidence="1">
    <location>
        <begin position="96"/>
        <end position="120"/>
    </location>
</feature>
<feature type="transmembrane region" description="Helical" evidence="1">
    <location>
        <begin position="126"/>
        <end position="153"/>
    </location>
</feature>
<evidence type="ECO:0000313" key="2">
    <source>
        <dbReference type="EMBL" id="VVC96557.1"/>
    </source>
</evidence>
<dbReference type="EMBL" id="FZQP02002780">
    <property type="protein sequence ID" value="VVC96557.1"/>
    <property type="molecule type" value="Genomic_DNA"/>
</dbReference>
<keyword evidence="1" id="KW-0812">Transmembrane</keyword>
<sequence length="160" mass="17830">MILFSETRQLDPDELAFKKRALRDAVICIGWIKLVGISTVCYIILYFLVHANSKGKWSMAIQIMLLVAVPLLIANGVMLFLGALQEKLWALEVSLGLCLLVSSYNTVLGVFGGIFFIRFGNYTVQFLLACTFGLMAISLCTVICHDIVIIVSYKRCLQTL</sequence>
<dbReference type="AlphaFoldDB" id="A0A5E4QGF0"/>
<accession>A0A5E4QGF0</accession>
<name>A0A5E4QGF0_9NEOP</name>
<gene>
    <name evidence="2" type="ORF">LSINAPIS_LOCUS8028</name>
</gene>
<keyword evidence="1" id="KW-1133">Transmembrane helix</keyword>